<reference evidence="1 2" key="1">
    <citation type="submission" date="2016-11" db="EMBL/GenBank/DDBJ databases">
        <authorList>
            <person name="Jaros S."/>
            <person name="Januszkiewicz K."/>
            <person name="Wedrychowicz H."/>
        </authorList>
    </citation>
    <scope>NUCLEOTIDE SEQUENCE [LARGE SCALE GENOMIC DNA]</scope>
    <source>
        <strain evidence="1 2">DSM 21758</strain>
    </source>
</reference>
<dbReference type="Gene3D" id="1.10.246.150">
    <property type="match status" value="1"/>
</dbReference>
<accession>A0A1M6S3U0</accession>
<dbReference type="STRING" id="1121302.SAMN02745163_03748"/>
<evidence type="ECO:0008006" key="3">
    <source>
        <dbReference type="Google" id="ProtNLM"/>
    </source>
</evidence>
<proteinExistence type="predicted"/>
<dbReference type="OrthoDB" id="1918304at2"/>
<gene>
    <name evidence="1" type="ORF">SAMN02745163_03748</name>
</gene>
<dbReference type="AlphaFoldDB" id="A0A1M6S3U0"/>
<dbReference type="InterPro" id="IPR021146">
    <property type="entry name" value="Phage_gp6-like_head-tail"/>
</dbReference>
<dbReference type="EMBL" id="FQZB01000016">
    <property type="protein sequence ID" value="SHK39504.1"/>
    <property type="molecule type" value="Genomic_DNA"/>
</dbReference>
<protein>
    <recommendedName>
        <fullName evidence="3">Phage gp6-like head-tail connector protein</fullName>
    </recommendedName>
</protein>
<organism evidence="1 2">
    <name type="scientific">Clostridium cavendishii DSM 21758</name>
    <dbReference type="NCBI Taxonomy" id="1121302"/>
    <lineage>
        <taxon>Bacteria</taxon>
        <taxon>Bacillati</taxon>
        <taxon>Bacillota</taxon>
        <taxon>Clostridia</taxon>
        <taxon>Eubacteriales</taxon>
        <taxon>Clostridiaceae</taxon>
        <taxon>Clostridium</taxon>
    </lineage>
</organism>
<sequence>MTLDEKLKILYKVTDLEVLNIYKDMACDSVKSYLNIEDTNENIYKKYESALIEIIGNKIKSENNNGVKSYTASKMSITYEESSAFIITDKIKTLLPVPFVKLMG</sequence>
<dbReference type="Proteomes" id="UP000184310">
    <property type="component" value="Unassembled WGS sequence"/>
</dbReference>
<dbReference type="RefSeq" id="WP_072991614.1">
    <property type="nucleotide sequence ID" value="NZ_FQZB01000016.1"/>
</dbReference>
<dbReference type="Pfam" id="PF05135">
    <property type="entry name" value="Phage_connect_1"/>
    <property type="match status" value="1"/>
</dbReference>
<evidence type="ECO:0000313" key="1">
    <source>
        <dbReference type="EMBL" id="SHK39504.1"/>
    </source>
</evidence>
<keyword evidence="2" id="KW-1185">Reference proteome</keyword>
<dbReference type="InterPro" id="IPR053746">
    <property type="entry name" value="Viral_HT_Connector_Assembly"/>
</dbReference>
<evidence type="ECO:0000313" key="2">
    <source>
        <dbReference type="Proteomes" id="UP000184310"/>
    </source>
</evidence>
<name>A0A1M6S3U0_9CLOT</name>